<reference evidence="2 3" key="1">
    <citation type="submission" date="2020-08" db="EMBL/GenBank/DDBJ databases">
        <title>Genomic Encyclopedia of Type Strains, Phase IV (KMG-IV): sequencing the most valuable type-strain genomes for metagenomic binning, comparative biology and taxonomic classification.</title>
        <authorList>
            <person name="Goeker M."/>
        </authorList>
    </citation>
    <scope>NUCLEOTIDE SEQUENCE [LARGE SCALE GENOMIC DNA]</scope>
    <source>
        <strain evidence="2 3">DSM 18233</strain>
    </source>
</reference>
<comment type="caution">
    <text evidence="2">The sequence shown here is derived from an EMBL/GenBank/DDBJ whole genome shotgun (WGS) entry which is preliminary data.</text>
</comment>
<accession>A0A840RAJ6</accession>
<sequence length="228" mass="24643">MTVLRQWLVWHPEWVALAVCVAAWSLLLVQAGQTMPLLALCTANGVQSGPVLPRVLGGLLMLLAMMSPRWLPALRHVAFRSLRQRRGRAMSVFVLGWLLPWLLAGLPLWAWQGVIALPTAALVALFAGAVLWQGLPARKRVLLRCHRTQPLAPGGWRAQSDCLRFGIRQGVDCLLTCGPLMLALSLAPPARGLMPAASALLAAELYLPRFAGRRAALFTALLGCAALG</sequence>
<protein>
    <submittedName>
        <fullName evidence="2">Uncharacterized protein</fullName>
    </submittedName>
</protein>
<dbReference type="Pfam" id="PF09948">
    <property type="entry name" value="PpoB2"/>
    <property type="match status" value="1"/>
</dbReference>
<dbReference type="InterPro" id="IPR018688">
    <property type="entry name" value="PpoB2-like"/>
</dbReference>
<evidence type="ECO:0000256" key="1">
    <source>
        <dbReference type="SAM" id="Phobius"/>
    </source>
</evidence>
<keyword evidence="1" id="KW-1133">Transmembrane helix</keyword>
<feature type="transmembrane region" description="Helical" evidence="1">
    <location>
        <begin position="115"/>
        <end position="135"/>
    </location>
</feature>
<gene>
    <name evidence="2" type="ORF">HNQ50_000070</name>
</gene>
<keyword evidence="1" id="KW-0472">Membrane</keyword>
<keyword evidence="3" id="KW-1185">Reference proteome</keyword>
<keyword evidence="1" id="KW-0812">Transmembrane</keyword>
<feature type="transmembrane region" description="Helical" evidence="1">
    <location>
        <begin position="51"/>
        <end position="71"/>
    </location>
</feature>
<feature type="transmembrane region" description="Helical" evidence="1">
    <location>
        <begin position="92"/>
        <end position="109"/>
    </location>
</feature>
<organism evidence="2 3">
    <name type="scientific">Silvimonas terrae</name>
    <dbReference type="NCBI Taxonomy" id="300266"/>
    <lineage>
        <taxon>Bacteria</taxon>
        <taxon>Pseudomonadati</taxon>
        <taxon>Pseudomonadota</taxon>
        <taxon>Betaproteobacteria</taxon>
        <taxon>Neisseriales</taxon>
        <taxon>Chitinibacteraceae</taxon>
        <taxon>Silvimonas</taxon>
    </lineage>
</organism>
<dbReference type="EMBL" id="JACHHN010000001">
    <property type="protein sequence ID" value="MBB5189360.1"/>
    <property type="molecule type" value="Genomic_DNA"/>
</dbReference>
<proteinExistence type="predicted"/>
<dbReference type="Proteomes" id="UP000543030">
    <property type="component" value="Unassembled WGS sequence"/>
</dbReference>
<name>A0A840RAJ6_9NEIS</name>
<evidence type="ECO:0000313" key="2">
    <source>
        <dbReference type="EMBL" id="MBB5189360.1"/>
    </source>
</evidence>
<dbReference type="AlphaFoldDB" id="A0A840RAJ6"/>
<evidence type="ECO:0000313" key="3">
    <source>
        <dbReference type="Proteomes" id="UP000543030"/>
    </source>
</evidence>